<proteinExistence type="predicted"/>
<dbReference type="RefSeq" id="WP_024894071.1">
    <property type="nucleotide sequence ID" value="NZ_LWRZ01000123.1"/>
</dbReference>
<dbReference type="EMBL" id="LWSA01000307">
    <property type="protein sequence ID" value="OCX68245.1"/>
    <property type="molecule type" value="Genomic_DNA"/>
</dbReference>
<comment type="caution">
    <text evidence="1">The sequence shown here is derived from an EMBL/GenBank/DDBJ whole genome shotgun (WGS) entry which is preliminary data.</text>
</comment>
<gene>
    <name evidence="1" type="ORF">A6P07_18650</name>
</gene>
<reference evidence="1 2" key="1">
    <citation type="journal article" date="2016" name="Int. J. Mol. Sci.">
        <title>Comparative genomics of the extreme acidophile Acidithiobacillus thiooxidans reveals intraspecific divergence and niche adaptation.</title>
        <authorList>
            <person name="Zhang X."/>
            <person name="Feng X."/>
            <person name="Tao J."/>
            <person name="Ma L."/>
            <person name="Xiao Y."/>
            <person name="Liang Y."/>
            <person name="Liu X."/>
            <person name="Yin H."/>
        </authorList>
    </citation>
    <scope>NUCLEOTIDE SEQUENCE [LARGE SCALE GENOMIC DNA]</scope>
    <source>
        <strain evidence="1 2">A02</strain>
    </source>
</reference>
<accession>A0A1C2HX02</accession>
<protein>
    <submittedName>
        <fullName evidence="1">Uncharacterized protein</fullName>
    </submittedName>
</protein>
<dbReference type="AlphaFoldDB" id="A0A1C2HX02"/>
<sequence>MKLEIGKDYLLPNTLYPDDRSKDRRVRITGMDRKVVYLETEPPPGDSKGAPLSFSRASMRRLAHPVER</sequence>
<evidence type="ECO:0000313" key="2">
    <source>
        <dbReference type="Proteomes" id="UP000094893"/>
    </source>
</evidence>
<evidence type="ECO:0000313" key="1">
    <source>
        <dbReference type="EMBL" id="OCX68245.1"/>
    </source>
</evidence>
<organism evidence="1 2">
    <name type="scientific">Acidithiobacillus thiooxidans</name>
    <name type="common">Thiobacillus thiooxidans</name>
    <dbReference type="NCBI Taxonomy" id="930"/>
    <lineage>
        <taxon>Bacteria</taxon>
        <taxon>Pseudomonadati</taxon>
        <taxon>Pseudomonadota</taxon>
        <taxon>Acidithiobacillia</taxon>
        <taxon>Acidithiobacillales</taxon>
        <taxon>Acidithiobacillaceae</taxon>
        <taxon>Acidithiobacillus</taxon>
    </lineage>
</organism>
<name>A0A1C2HX02_ACITH</name>
<dbReference type="Proteomes" id="UP000094893">
    <property type="component" value="Unassembled WGS sequence"/>
</dbReference>